<protein>
    <recommendedName>
        <fullName evidence="3">SAP domain-containing protein</fullName>
    </recommendedName>
</protein>
<feature type="domain" description="SAP" evidence="3">
    <location>
        <begin position="7"/>
        <end position="41"/>
    </location>
</feature>
<evidence type="ECO:0000259" key="3">
    <source>
        <dbReference type="PROSITE" id="PS50800"/>
    </source>
</evidence>
<dbReference type="Proteomes" id="UP000008237">
    <property type="component" value="Unassembled WGS sequence"/>
</dbReference>
<dbReference type="EMBL" id="GL448025">
    <property type="protein sequence ID" value="EFN85579.1"/>
    <property type="molecule type" value="Genomic_DNA"/>
</dbReference>
<organism evidence="5">
    <name type="scientific">Harpegnathos saltator</name>
    <name type="common">Jerdon's jumping ant</name>
    <dbReference type="NCBI Taxonomy" id="610380"/>
    <lineage>
        <taxon>Eukaryota</taxon>
        <taxon>Metazoa</taxon>
        <taxon>Ecdysozoa</taxon>
        <taxon>Arthropoda</taxon>
        <taxon>Hexapoda</taxon>
        <taxon>Insecta</taxon>
        <taxon>Pterygota</taxon>
        <taxon>Neoptera</taxon>
        <taxon>Endopterygota</taxon>
        <taxon>Hymenoptera</taxon>
        <taxon>Apocrita</taxon>
        <taxon>Aculeata</taxon>
        <taxon>Formicoidea</taxon>
        <taxon>Formicidae</taxon>
        <taxon>Ponerinae</taxon>
        <taxon>Ponerini</taxon>
        <taxon>Harpegnathos</taxon>
    </lineage>
</organism>
<keyword evidence="1" id="KW-0175">Coiled coil</keyword>
<evidence type="ECO:0000313" key="5">
    <source>
        <dbReference type="Proteomes" id="UP000008237"/>
    </source>
</evidence>
<gene>
    <name evidence="4" type="ORF">EAI_05628</name>
</gene>
<feature type="coiled-coil region" evidence="1">
    <location>
        <begin position="69"/>
        <end position="103"/>
    </location>
</feature>
<name>E2BFF2_HARSA</name>
<dbReference type="InterPro" id="IPR036361">
    <property type="entry name" value="SAP_dom_sf"/>
</dbReference>
<feature type="region of interest" description="Disordered" evidence="2">
    <location>
        <begin position="44"/>
        <end position="67"/>
    </location>
</feature>
<dbReference type="InterPro" id="IPR003034">
    <property type="entry name" value="SAP_dom"/>
</dbReference>
<proteinExistence type="predicted"/>
<dbReference type="AlphaFoldDB" id="E2BFF2"/>
<dbReference type="InParanoid" id="E2BFF2"/>
<sequence>MIGQKDPNEFKVAQLKEILRQKGLSIVGAKTELIARLDEAEPSREWATVGGASEGTENDDSSNDVVNENALLRREMGLIRREKELIERELAMMRRDLQRMRETPPEVNNLQETGNGYGNRERVHLNELKELISSYDGKDGDYANWEKQVKFVKNIIYRMKRLRF</sequence>
<dbReference type="OMA" id="PSREWAT"/>
<dbReference type="SUPFAM" id="SSF68906">
    <property type="entry name" value="SAP domain"/>
    <property type="match status" value="1"/>
</dbReference>
<reference evidence="4 5" key="1">
    <citation type="journal article" date="2010" name="Science">
        <title>Genomic comparison of the ants Camponotus floridanus and Harpegnathos saltator.</title>
        <authorList>
            <person name="Bonasio R."/>
            <person name="Zhang G."/>
            <person name="Ye C."/>
            <person name="Mutti N.S."/>
            <person name="Fang X."/>
            <person name="Qin N."/>
            <person name="Donahue G."/>
            <person name="Yang P."/>
            <person name="Li Q."/>
            <person name="Li C."/>
            <person name="Zhang P."/>
            <person name="Huang Z."/>
            <person name="Berger S.L."/>
            <person name="Reinberg D."/>
            <person name="Wang J."/>
            <person name="Liebig J."/>
        </authorList>
    </citation>
    <scope>NUCLEOTIDE SEQUENCE [LARGE SCALE GENOMIC DNA]</scope>
    <source>
        <strain evidence="4 5">R22 G/1</strain>
    </source>
</reference>
<keyword evidence="5" id="KW-1185">Reference proteome</keyword>
<accession>E2BFF2</accession>
<evidence type="ECO:0000256" key="1">
    <source>
        <dbReference type="SAM" id="Coils"/>
    </source>
</evidence>
<dbReference type="Gene3D" id="1.10.720.30">
    <property type="entry name" value="SAP domain"/>
    <property type="match status" value="1"/>
</dbReference>
<evidence type="ECO:0000313" key="4">
    <source>
        <dbReference type="EMBL" id="EFN85579.1"/>
    </source>
</evidence>
<evidence type="ECO:0000256" key="2">
    <source>
        <dbReference type="SAM" id="MobiDB-lite"/>
    </source>
</evidence>
<dbReference type="Pfam" id="PF02037">
    <property type="entry name" value="SAP"/>
    <property type="match status" value="1"/>
</dbReference>
<dbReference type="PROSITE" id="PS50800">
    <property type="entry name" value="SAP"/>
    <property type="match status" value="1"/>
</dbReference>
<dbReference type="SMART" id="SM00513">
    <property type="entry name" value="SAP"/>
    <property type="match status" value="1"/>
</dbReference>